<evidence type="ECO:0000313" key="2">
    <source>
        <dbReference type="EnsemblProtists" id="HpaP806589"/>
    </source>
</evidence>
<reference evidence="2" key="2">
    <citation type="submission" date="2015-06" db="UniProtKB">
        <authorList>
            <consortium name="EnsemblProtists"/>
        </authorList>
    </citation>
    <scope>IDENTIFICATION</scope>
    <source>
        <strain evidence="2">Emoy2</strain>
    </source>
</reference>
<dbReference type="OMA" id="RRRTMYT"/>
<feature type="compositionally biased region" description="Basic residues" evidence="1">
    <location>
        <begin position="278"/>
        <end position="287"/>
    </location>
</feature>
<dbReference type="EnsemblProtists" id="HpaT806589">
    <property type="protein sequence ID" value="HpaP806589"/>
    <property type="gene ID" value="HpaG806589"/>
</dbReference>
<reference evidence="3" key="1">
    <citation type="journal article" date="2010" name="Science">
        <title>Signatures of adaptation to obligate biotrophy in the Hyaloperonospora arabidopsidis genome.</title>
        <authorList>
            <person name="Baxter L."/>
            <person name="Tripathy S."/>
            <person name="Ishaque N."/>
            <person name="Boot N."/>
            <person name="Cabral A."/>
            <person name="Kemen E."/>
            <person name="Thines M."/>
            <person name="Ah-Fong A."/>
            <person name="Anderson R."/>
            <person name="Badejoko W."/>
            <person name="Bittner-Eddy P."/>
            <person name="Boore J.L."/>
            <person name="Chibucos M.C."/>
            <person name="Coates M."/>
            <person name="Dehal P."/>
            <person name="Delehaunty K."/>
            <person name="Dong S."/>
            <person name="Downton P."/>
            <person name="Dumas B."/>
            <person name="Fabro G."/>
            <person name="Fronick C."/>
            <person name="Fuerstenberg S.I."/>
            <person name="Fulton L."/>
            <person name="Gaulin E."/>
            <person name="Govers F."/>
            <person name="Hughes L."/>
            <person name="Humphray S."/>
            <person name="Jiang R.H."/>
            <person name="Judelson H."/>
            <person name="Kamoun S."/>
            <person name="Kyung K."/>
            <person name="Meijer H."/>
            <person name="Minx P."/>
            <person name="Morris P."/>
            <person name="Nelson J."/>
            <person name="Phuntumart V."/>
            <person name="Qutob D."/>
            <person name="Rehmany A."/>
            <person name="Rougon-Cardoso A."/>
            <person name="Ryden P."/>
            <person name="Torto-Alalibo T."/>
            <person name="Studholme D."/>
            <person name="Wang Y."/>
            <person name="Win J."/>
            <person name="Wood J."/>
            <person name="Clifton S.W."/>
            <person name="Rogers J."/>
            <person name="Van den Ackerveken G."/>
            <person name="Jones J.D."/>
            <person name="McDowell J.M."/>
            <person name="Beynon J."/>
            <person name="Tyler B.M."/>
        </authorList>
    </citation>
    <scope>NUCLEOTIDE SEQUENCE [LARGE SCALE GENOMIC DNA]</scope>
    <source>
        <strain evidence="3">Emoy2</strain>
    </source>
</reference>
<feature type="compositionally biased region" description="Basic and acidic residues" evidence="1">
    <location>
        <begin position="250"/>
        <end position="260"/>
    </location>
</feature>
<feature type="region of interest" description="Disordered" evidence="1">
    <location>
        <begin position="250"/>
        <end position="316"/>
    </location>
</feature>
<feature type="region of interest" description="Disordered" evidence="1">
    <location>
        <begin position="409"/>
        <end position="428"/>
    </location>
</feature>
<accession>M4BJL0</accession>
<name>M4BJL0_HYAAE</name>
<dbReference type="AlphaFoldDB" id="M4BJL0"/>
<sequence>MNSAPSPPLSSSSKSDRDTATETLEATTFCPFSSSLLPQDRLSLEQEVAALDQLEQRIKSENTTDFRLGRALLLATRQERVVKAQSALKRRQAAAHQVWTYASDQAREVYASRCGELQRAMNVDIERELRRLQTAKDGVSVTSRRRRAVRDDGRRSGAAVVRAKSGLGVRRRRAIYTSEEDEEEERQEKALWEAMSCEEQTYRAQLQEKKQLERLLSSASVFQPVAKHVTAKEVAEDLETIQSAVVRQQEQVEMKGGTKQEKKRQLHHVKKTKEVEKKKKKTKRQRRMSGTPRDGQHALRPDSPASVTTGRRKKVNTTAACRRPRLHYNPSMLQEGHEVDVLKRRHAEGAAGSGGHESQDECVLSGTITAATATQVYVLTASGRFESFDVRDCVRGTLYVRAAEKHTSLSHSVKDEMDASSTLEYISR</sequence>
<feature type="compositionally biased region" description="Polar residues" evidence="1">
    <location>
        <begin position="419"/>
        <end position="428"/>
    </location>
</feature>
<feature type="region of interest" description="Disordered" evidence="1">
    <location>
        <begin position="1"/>
        <end position="24"/>
    </location>
</feature>
<evidence type="ECO:0000313" key="3">
    <source>
        <dbReference type="Proteomes" id="UP000011713"/>
    </source>
</evidence>
<dbReference type="eggNOG" id="ENOG502S4XI">
    <property type="taxonomic scope" value="Eukaryota"/>
</dbReference>
<proteinExistence type="predicted"/>
<dbReference type="InParanoid" id="M4BJL0"/>
<dbReference type="Proteomes" id="UP000011713">
    <property type="component" value="Unassembled WGS sequence"/>
</dbReference>
<dbReference type="EMBL" id="JH598326">
    <property type="status" value="NOT_ANNOTATED_CDS"/>
    <property type="molecule type" value="Genomic_DNA"/>
</dbReference>
<keyword evidence="3" id="KW-1185">Reference proteome</keyword>
<protein>
    <submittedName>
        <fullName evidence="2">Uncharacterized protein</fullName>
    </submittedName>
</protein>
<organism evidence="2 3">
    <name type="scientific">Hyaloperonospora arabidopsidis (strain Emoy2)</name>
    <name type="common">Downy mildew agent</name>
    <name type="synonym">Peronospora arabidopsidis</name>
    <dbReference type="NCBI Taxonomy" id="559515"/>
    <lineage>
        <taxon>Eukaryota</taxon>
        <taxon>Sar</taxon>
        <taxon>Stramenopiles</taxon>
        <taxon>Oomycota</taxon>
        <taxon>Peronosporomycetes</taxon>
        <taxon>Peronosporales</taxon>
        <taxon>Peronosporaceae</taxon>
        <taxon>Hyaloperonospora</taxon>
    </lineage>
</organism>
<dbReference type="HOGENOM" id="CLU_689790_0_0_1"/>
<feature type="compositionally biased region" description="Basic residues" evidence="1">
    <location>
        <begin position="261"/>
        <end position="271"/>
    </location>
</feature>
<evidence type="ECO:0000256" key="1">
    <source>
        <dbReference type="SAM" id="MobiDB-lite"/>
    </source>
</evidence>
<dbReference type="VEuPathDB" id="FungiDB:HpaG806589"/>